<evidence type="ECO:0000256" key="1">
    <source>
        <dbReference type="SAM" id="MobiDB-lite"/>
    </source>
</evidence>
<feature type="compositionally biased region" description="Low complexity" evidence="1">
    <location>
        <begin position="169"/>
        <end position="185"/>
    </location>
</feature>
<feature type="compositionally biased region" description="Basic residues" evidence="1">
    <location>
        <begin position="132"/>
        <end position="142"/>
    </location>
</feature>
<feature type="compositionally biased region" description="Polar residues" evidence="1">
    <location>
        <begin position="46"/>
        <end position="57"/>
    </location>
</feature>
<name>A0AAD1WTA4_PELCU</name>
<dbReference type="AlphaFoldDB" id="A0AAD1WTA4"/>
<dbReference type="Proteomes" id="UP001295444">
    <property type="component" value="Chromosome 11"/>
</dbReference>
<dbReference type="EMBL" id="OW240922">
    <property type="protein sequence ID" value="CAH2321402.1"/>
    <property type="molecule type" value="Genomic_DNA"/>
</dbReference>
<accession>A0AAD1WTA4</accession>
<keyword evidence="3" id="KW-1185">Reference proteome</keyword>
<proteinExistence type="predicted"/>
<feature type="compositionally biased region" description="Basic residues" evidence="1">
    <location>
        <begin position="109"/>
        <end position="122"/>
    </location>
</feature>
<reference evidence="2" key="1">
    <citation type="submission" date="2022-03" db="EMBL/GenBank/DDBJ databases">
        <authorList>
            <person name="Alioto T."/>
            <person name="Alioto T."/>
            <person name="Gomez Garrido J."/>
        </authorList>
    </citation>
    <scope>NUCLEOTIDE SEQUENCE</scope>
</reference>
<evidence type="ECO:0000313" key="2">
    <source>
        <dbReference type="EMBL" id="CAH2321402.1"/>
    </source>
</evidence>
<gene>
    <name evidence="2" type="ORF">PECUL_23A059672</name>
</gene>
<organism evidence="2 3">
    <name type="scientific">Pelobates cultripes</name>
    <name type="common">Western spadefoot toad</name>
    <dbReference type="NCBI Taxonomy" id="61616"/>
    <lineage>
        <taxon>Eukaryota</taxon>
        <taxon>Metazoa</taxon>
        <taxon>Chordata</taxon>
        <taxon>Craniata</taxon>
        <taxon>Vertebrata</taxon>
        <taxon>Euteleostomi</taxon>
        <taxon>Amphibia</taxon>
        <taxon>Batrachia</taxon>
        <taxon>Anura</taxon>
        <taxon>Pelobatoidea</taxon>
        <taxon>Pelobatidae</taxon>
        <taxon>Pelobates</taxon>
    </lineage>
</organism>
<protein>
    <submittedName>
        <fullName evidence="2">Uncharacterized protein</fullName>
    </submittedName>
</protein>
<evidence type="ECO:0000313" key="3">
    <source>
        <dbReference type="Proteomes" id="UP001295444"/>
    </source>
</evidence>
<feature type="compositionally biased region" description="Low complexity" evidence="1">
    <location>
        <begin position="95"/>
        <end position="108"/>
    </location>
</feature>
<sequence length="214" mass="23738">MAAGSDTRTKRLTPSEWAIAFQASFEAICRRFWASMEARHQPQKPPTGSTTANTPTARQPDGASHPKRQQTRAQLKVPQPSKVHNKPLQHQMTSPPGTRATRGATPTRHPGRRKKTKHRLKHRSETLCSHTPNHKPQPHKRKATGDKCRTRLSTNGAHRVNPSWKTTRPQAHSQGAAAPQQPQGGRSTSPPQRYAAPKNGLCPRAYSDHRRGIG</sequence>
<feature type="region of interest" description="Disordered" evidence="1">
    <location>
        <begin position="36"/>
        <end position="214"/>
    </location>
</feature>